<dbReference type="Proteomes" id="UP001304650">
    <property type="component" value="Chromosome"/>
</dbReference>
<gene>
    <name evidence="1" type="ORF">MJB10_12535</name>
</gene>
<dbReference type="EMBL" id="CP130319">
    <property type="protein sequence ID" value="WNR46875.1"/>
    <property type="molecule type" value="Genomic_DNA"/>
</dbReference>
<sequence>MKNRVLIQITFNYETSVLEKDILQIGTKFFVPSKMKGKAITGGSYRKYNEKKFIDGLVKEEKTDNGFIYGMKDELGNWVTFTKALHYVNVSMCLLDAVYDDKMIQIMNEIDTIVCKYNVIVARVCSLEDDFWQNNEDPQFYEVYGKSMEGIKTKYSTIYTGEQIIDVEYNPGHSHIANEIWFGSCWSMWFSKGYYKFIPKEVLESFKSCFKNDSLKDDVIKIVLHPRVWDFALTENREKQWAFRRWTGIDEVAHYYMNQSKISNDPAVSIDSEVNCQHGGLKRITYFFDNKDEIVPKSKAYKSKTYELDETGTVIWSSEELMENK</sequence>
<proteinExistence type="predicted"/>
<dbReference type="AlphaFoldDB" id="A0AA96LRU5"/>
<organism evidence="1 2">
    <name type="scientific">Paenibacillus roseopurpureus</name>
    <dbReference type="NCBI Taxonomy" id="2918901"/>
    <lineage>
        <taxon>Bacteria</taxon>
        <taxon>Bacillati</taxon>
        <taxon>Bacillota</taxon>
        <taxon>Bacilli</taxon>
        <taxon>Bacillales</taxon>
        <taxon>Paenibacillaceae</taxon>
        <taxon>Paenibacillus</taxon>
    </lineage>
</organism>
<protein>
    <submittedName>
        <fullName evidence="1">Uncharacterized protein</fullName>
    </submittedName>
</protein>
<keyword evidence="2" id="KW-1185">Reference proteome</keyword>
<accession>A0AA96LRU5</accession>
<name>A0AA96LRU5_9BACL</name>
<reference evidence="1" key="1">
    <citation type="submission" date="2022-02" db="EMBL/GenBank/DDBJ databases">
        <title>Paenibacillus sp. MBLB1832 Whole Genome Shotgun Sequencing.</title>
        <authorList>
            <person name="Hwang C.Y."/>
            <person name="Cho E.-S."/>
            <person name="Seo M.-J."/>
        </authorList>
    </citation>
    <scope>NUCLEOTIDE SEQUENCE</scope>
    <source>
        <strain evidence="1">MBLB1832</strain>
    </source>
</reference>
<evidence type="ECO:0000313" key="2">
    <source>
        <dbReference type="Proteomes" id="UP001304650"/>
    </source>
</evidence>
<dbReference type="KEGG" id="proo:MJB10_12535"/>
<evidence type="ECO:0000313" key="1">
    <source>
        <dbReference type="EMBL" id="WNR46875.1"/>
    </source>
</evidence>
<dbReference type="RefSeq" id="WP_314805296.1">
    <property type="nucleotide sequence ID" value="NZ_CP130319.1"/>
</dbReference>